<dbReference type="GO" id="GO:0000155">
    <property type="term" value="F:phosphorelay sensor kinase activity"/>
    <property type="evidence" value="ECO:0007669"/>
    <property type="project" value="InterPro"/>
</dbReference>
<evidence type="ECO:0000256" key="4">
    <source>
        <dbReference type="ARBA" id="ARBA00022475"/>
    </source>
</evidence>
<evidence type="ECO:0000256" key="20">
    <source>
        <dbReference type="SAM" id="Coils"/>
    </source>
</evidence>
<keyword evidence="5 19" id="KW-0597">Phosphoprotein</keyword>
<organism evidence="24 25">
    <name type="scientific">Candidatus Gallionella acididurans</name>
    <dbReference type="NCBI Taxonomy" id="1796491"/>
    <lineage>
        <taxon>Bacteria</taxon>
        <taxon>Pseudomonadati</taxon>
        <taxon>Pseudomonadota</taxon>
        <taxon>Betaproteobacteria</taxon>
        <taxon>Nitrosomonadales</taxon>
        <taxon>Gallionellaceae</taxon>
        <taxon>Gallionella</taxon>
    </lineage>
</organism>
<dbReference type="CDD" id="cd00082">
    <property type="entry name" value="HisKA"/>
    <property type="match status" value="1"/>
</dbReference>
<keyword evidence="13" id="KW-0472">Membrane</keyword>
<dbReference type="SMART" id="SM00388">
    <property type="entry name" value="HisKA"/>
    <property type="match status" value="1"/>
</dbReference>
<evidence type="ECO:0000256" key="14">
    <source>
        <dbReference type="ARBA" id="ARBA00058004"/>
    </source>
</evidence>
<dbReference type="Pfam" id="PF01627">
    <property type="entry name" value="Hpt"/>
    <property type="match status" value="1"/>
</dbReference>
<dbReference type="PANTHER" id="PTHR45339:SF1">
    <property type="entry name" value="HYBRID SIGNAL TRANSDUCTION HISTIDINE KINASE J"/>
    <property type="match status" value="1"/>
</dbReference>
<dbReference type="PROSITE" id="PS50894">
    <property type="entry name" value="HPT"/>
    <property type="match status" value="1"/>
</dbReference>
<evidence type="ECO:0000256" key="18">
    <source>
        <dbReference type="PROSITE-ProRule" id="PRU00110"/>
    </source>
</evidence>
<keyword evidence="20" id="KW-0175">Coiled coil</keyword>
<dbReference type="SMART" id="SM00448">
    <property type="entry name" value="REC"/>
    <property type="match status" value="2"/>
</dbReference>
<proteinExistence type="predicted"/>
<evidence type="ECO:0000256" key="9">
    <source>
        <dbReference type="ARBA" id="ARBA00022777"/>
    </source>
</evidence>
<keyword evidence="6" id="KW-0808">Transferase</keyword>
<feature type="domain" description="Histidine kinase" evidence="21">
    <location>
        <begin position="263"/>
        <end position="484"/>
    </location>
</feature>
<evidence type="ECO:0000256" key="16">
    <source>
        <dbReference type="ARBA" id="ARBA00068150"/>
    </source>
</evidence>
<keyword evidence="7" id="KW-0812">Transmembrane</keyword>
<evidence type="ECO:0000256" key="19">
    <source>
        <dbReference type="PROSITE-ProRule" id="PRU00169"/>
    </source>
</evidence>
<dbReference type="CDD" id="cd16922">
    <property type="entry name" value="HATPase_EvgS-ArcB-TorS-like"/>
    <property type="match status" value="1"/>
</dbReference>
<comment type="subunit">
    <text evidence="15">At low DSF concentrations, interacts with RpfF.</text>
</comment>
<evidence type="ECO:0000256" key="7">
    <source>
        <dbReference type="ARBA" id="ARBA00022692"/>
    </source>
</evidence>
<dbReference type="SMART" id="SM00387">
    <property type="entry name" value="HATPase_c"/>
    <property type="match status" value="1"/>
</dbReference>
<keyword evidence="8" id="KW-0547">Nucleotide-binding</keyword>
<dbReference type="InterPro" id="IPR036097">
    <property type="entry name" value="HisK_dim/P_sf"/>
</dbReference>
<dbReference type="Gene3D" id="3.30.565.10">
    <property type="entry name" value="Histidine kinase-like ATPase, C-terminal domain"/>
    <property type="match status" value="1"/>
</dbReference>
<evidence type="ECO:0000256" key="2">
    <source>
        <dbReference type="ARBA" id="ARBA00004651"/>
    </source>
</evidence>
<dbReference type="FunFam" id="3.30.565.10:FF:000010">
    <property type="entry name" value="Sensor histidine kinase RcsC"/>
    <property type="match status" value="1"/>
</dbReference>
<dbReference type="SUPFAM" id="SSF55874">
    <property type="entry name" value="ATPase domain of HSP90 chaperone/DNA topoisomerase II/histidine kinase"/>
    <property type="match status" value="1"/>
</dbReference>
<feature type="domain" description="Response regulatory" evidence="22">
    <location>
        <begin position="654"/>
        <end position="770"/>
    </location>
</feature>
<dbReference type="Pfam" id="PF00072">
    <property type="entry name" value="Response_reg"/>
    <property type="match status" value="2"/>
</dbReference>
<dbReference type="InterPro" id="IPR005467">
    <property type="entry name" value="His_kinase_dom"/>
</dbReference>
<dbReference type="Gene3D" id="3.40.50.2300">
    <property type="match status" value="2"/>
</dbReference>
<feature type="modified residue" description="Phosphohistidine" evidence="18">
    <location>
        <position position="850"/>
    </location>
</feature>
<evidence type="ECO:0000313" key="24">
    <source>
        <dbReference type="EMBL" id="KXS31892.1"/>
    </source>
</evidence>
<dbReference type="SUPFAM" id="SSF47384">
    <property type="entry name" value="Homodimeric domain of signal transducing histidine kinase"/>
    <property type="match status" value="1"/>
</dbReference>
<dbReference type="SUPFAM" id="SSF47226">
    <property type="entry name" value="Histidine-containing phosphotransfer domain, HPT domain"/>
    <property type="match status" value="1"/>
</dbReference>
<dbReference type="Pfam" id="PF02518">
    <property type="entry name" value="HATPase_c"/>
    <property type="match status" value="1"/>
</dbReference>
<feature type="domain" description="Response regulatory" evidence="22">
    <location>
        <begin position="503"/>
        <end position="625"/>
    </location>
</feature>
<feature type="modified residue" description="4-aspartylphosphate" evidence="19">
    <location>
        <position position="557"/>
    </location>
</feature>
<keyword evidence="11" id="KW-1133">Transmembrane helix</keyword>
<comment type="function">
    <text evidence="14">Member of the two-component regulatory system BvgS/BvgA. Phosphorylates BvgA via a four-step phosphorelay in response to environmental signals.</text>
</comment>
<sequence length="910" mass="100071">MTALIKKLSGYSLTWKLLLVPAFATLSFAVYLAYSSAVLSDGESVLKELRDVDYPILDEAEKNLNAYGRVVDALEAAVATGEVDFLDTAKNQAAEIKIRYEQLEKIDELHTSAIAKLQSDFDTYFALALDVAHRMATKSNIPSAQQIKEMRVLRNAYLSEAKEYKANTENDYHRDVADAIKRSEHAQQSGIGIGSLMLLVIAGLTLLVTRGILVLEKNVADRNRMLVVVNSELELEIQKLKKAEEAKDQAEAANQIKDEFLANMSHEIRTPMNAIIGLSHLCLQTSMSSKQHDYLEKIHGSAKSLLRILNDILDVSKIEAGKMEIEHITFELAEVMGNVATILGNRAQEKKLDFLIQTAPDVPPLLIGDPLRLSQVLINLAGNAVKFTEKGEVLVRVVRARETSDEVVLRFTVIDTGIGMSQQEIDKLFHPFTQADSSTTRKFGGTGLGLTISKRLVEMMGGRIWVESTPGIGSRFIFVARFQKAKKQWGYGPSTLDDLRGLRVLAVDYSANGLQILKNYLESFALDVATASNCDEALTLVHSANDESRPFGLVVIDCNIPEMDGIDLARKLREITFSSFRPKVLLITSKGHDAATLQLDNDVVDGILAKPFQENKFLEAVTKVSGRSVLSTGKFKLVSEQVNPELISQIRGARLLLVEDNEINRQVAQELLEGFGLDVTTAENGEEAIAILKEAEFDGVLMDMQMPVMDGVTATREIRKDPRFSRLPIIALTANVMVTEQNEFLDAGITDHIGKPIDPDRLAATLAKWVRPALNVQSISSGHVFQKPSPETLPELPGINVAESVRRMGGNASLYWSLLDKFRVNQRNFSAGFREALAATDRGTAERLAHTLRGIAGTLGAQTLQESARLLESCIKNGESGEVDSLLARADNDLSSFIASIDQALEARGD</sequence>
<gene>
    <name evidence="24" type="ORF">AWT59_1981</name>
</gene>
<evidence type="ECO:0000256" key="11">
    <source>
        <dbReference type="ARBA" id="ARBA00022989"/>
    </source>
</evidence>
<feature type="coiled-coil region" evidence="20">
    <location>
        <begin position="226"/>
        <end position="263"/>
    </location>
</feature>
<keyword evidence="9 24" id="KW-0418">Kinase</keyword>
<dbReference type="InterPro" id="IPR008207">
    <property type="entry name" value="Sig_transdc_His_kin_Hpt_dom"/>
</dbReference>
<dbReference type="FunFam" id="1.10.287.130:FF:000002">
    <property type="entry name" value="Two-component osmosensing histidine kinase"/>
    <property type="match status" value="1"/>
</dbReference>
<keyword evidence="10" id="KW-0067">ATP-binding</keyword>
<dbReference type="Gene3D" id="1.10.287.130">
    <property type="match status" value="1"/>
</dbReference>
<dbReference type="InterPro" id="IPR036641">
    <property type="entry name" value="HPT_dom_sf"/>
</dbReference>
<dbReference type="Pfam" id="PF00512">
    <property type="entry name" value="HisKA"/>
    <property type="match status" value="1"/>
</dbReference>
<dbReference type="AlphaFoldDB" id="A0A139BSE0"/>
<dbReference type="GO" id="GO:0005886">
    <property type="term" value="C:plasma membrane"/>
    <property type="evidence" value="ECO:0007669"/>
    <property type="project" value="UniProtKB-SubCell"/>
</dbReference>
<reference evidence="24 25" key="2">
    <citation type="submission" date="2016-03" db="EMBL/GenBank/DDBJ databases">
        <title>New uncultured bacterium of the family Gallionellaceae from acid mine drainage: description and reconstruction of genome based on metagenomic analysis of microbial community.</title>
        <authorList>
            <person name="Kadnikov V."/>
            <person name="Ivasenko D."/>
            <person name="Beletsky A."/>
            <person name="Mardanov A."/>
            <person name="Danilova E."/>
            <person name="Pimenov N."/>
            <person name="Karnachuk O."/>
            <person name="Ravin N."/>
        </authorList>
    </citation>
    <scope>NUCLEOTIDE SEQUENCE [LARGE SCALE GENOMIC DNA]</scope>
    <source>
        <strain evidence="24">ShG14-8</strain>
    </source>
</reference>
<evidence type="ECO:0000256" key="15">
    <source>
        <dbReference type="ARBA" id="ARBA00064003"/>
    </source>
</evidence>
<name>A0A139BSE0_9PROT</name>
<comment type="caution">
    <text evidence="24">The sequence shown here is derived from an EMBL/GenBank/DDBJ whole genome shotgun (WGS) entry which is preliminary data.</text>
</comment>
<evidence type="ECO:0000259" key="23">
    <source>
        <dbReference type="PROSITE" id="PS50894"/>
    </source>
</evidence>
<comment type="catalytic activity">
    <reaction evidence="1">
        <text>ATP + protein L-histidine = ADP + protein N-phospho-L-histidine.</text>
        <dbReference type="EC" id="2.7.13.3"/>
    </reaction>
</comment>
<evidence type="ECO:0000256" key="6">
    <source>
        <dbReference type="ARBA" id="ARBA00022679"/>
    </source>
</evidence>
<feature type="coiled-coil region" evidence="20">
    <location>
        <begin position="57"/>
        <end position="106"/>
    </location>
</feature>
<dbReference type="CDD" id="cd17546">
    <property type="entry name" value="REC_hyHK_CKI1_RcsC-like"/>
    <property type="match status" value="1"/>
</dbReference>
<dbReference type="PROSITE" id="PS50109">
    <property type="entry name" value="HIS_KIN"/>
    <property type="match status" value="1"/>
</dbReference>
<comment type="subcellular location">
    <subcellularLocation>
        <location evidence="2">Cell membrane</location>
        <topology evidence="2">Multi-pass membrane protein</topology>
    </subcellularLocation>
</comment>
<dbReference type="Proteomes" id="UP000070578">
    <property type="component" value="Unassembled WGS sequence"/>
</dbReference>
<evidence type="ECO:0000256" key="3">
    <source>
        <dbReference type="ARBA" id="ARBA00012438"/>
    </source>
</evidence>
<dbReference type="InterPro" id="IPR011006">
    <property type="entry name" value="CheY-like_superfamily"/>
</dbReference>
<dbReference type="EMBL" id="LSLI01000051">
    <property type="protein sequence ID" value="KXS31892.1"/>
    <property type="molecule type" value="Genomic_DNA"/>
</dbReference>
<dbReference type="PANTHER" id="PTHR45339">
    <property type="entry name" value="HYBRID SIGNAL TRANSDUCTION HISTIDINE KINASE J"/>
    <property type="match status" value="1"/>
</dbReference>
<dbReference type="PRINTS" id="PR00344">
    <property type="entry name" value="BCTRLSENSOR"/>
</dbReference>
<dbReference type="InterPro" id="IPR003661">
    <property type="entry name" value="HisK_dim/P_dom"/>
</dbReference>
<dbReference type="InterPro" id="IPR004358">
    <property type="entry name" value="Sig_transdc_His_kin-like_C"/>
</dbReference>
<protein>
    <recommendedName>
        <fullName evidence="16">Sensory/regulatory protein RpfC</fullName>
        <ecNumber evidence="3">2.7.13.3</ecNumber>
    </recommendedName>
    <alternativeName>
        <fullName evidence="17">Virulence sensor protein BvgS</fullName>
    </alternativeName>
</protein>
<dbReference type="PROSITE" id="PS50110">
    <property type="entry name" value="RESPONSE_REGULATORY"/>
    <property type="match status" value="2"/>
</dbReference>
<dbReference type="InterPro" id="IPR003594">
    <property type="entry name" value="HATPase_dom"/>
</dbReference>
<evidence type="ECO:0000256" key="17">
    <source>
        <dbReference type="ARBA" id="ARBA00070152"/>
    </source>
</evidence>
<evidence type="ECO:0000259" key="21">
    <source>
        <dbReference type="PROSITE" id="PS50109"/>
    </source>
</evidence>
<evidence type="ECO:0000256" key="10">
    <source>
        <dbReference type="ARBA" id="ARBA00022840"/>
    </source>
</evidence>
<evidence type="ECO:0000313" key="25">
    <source>
        <dbReference type="Proteomes" id="UP000070578"/>
    </source>
</evidence>
<accession>A0A139BSE0</accession>
<evidence type="ECO:0000256" key="13">
    <source>
        <dbReference type="ARBA" id="ARBA00023136"/>
    </source>
</evidence>
<dbReference type="EC" id="2.7.13.3" evidence="3"/>
<dbReference type="InterPro" id="IPR036890">
    <property type="entry name" value="HATPase_C_sf"/>
</dbReference>
<reference evidence="24 25" key="1">
    <citation type="submission" date="2016-02" db="EMBL/GenBank/DDBJ databases">
        <authorList>
            <person name="Wen L."/>
            <person name="He K."/>
            <person name="Yang H."/>
        </authorList>
    </citation>
    <scope>NUCLEOTIDE SEQUENCE [LARGE SCALE GENOMIC DNA]</scope>
    <source>
        <strain evidence="24">ShG14-8</strain>
    </source>
</reference>
<keyword evidence="12" id="KW-0902">Two-component regulatory system</keyword>
<dbReference type="SUPFAM" id="SSF52172">
    <property type="entry name" value="CheY-like"/>
    <property type="match status" value="2"/>
</dbReference>
<evidence type="ECO:0000256" key="12">
    <source>
        <dbReference type="ARBA" id="ARBA00023012"/>
    </source>
</evidence>
<evidence type="ECO:0000256" key="5">
    <source>
        <dbReference type="ARBA" id="ARBA00022553"/>
    </source>
</evidence>
<evidence type="ECO:0000256" key="8">
    <source>
        <dbReference type="ARBA" id="ARBA00022741"/>
    </source>
</evidence>
<feature type="modified residue" description="4-aspartylphosphate" evidence="19">
    <location>
        <position position="703"/>
    </location>
</feature>
<dbReference type="GO" id="GO:0005524">
    <property type="term" value="F:ATP binding"/>
    <property type="evidence" value="ECO:0007669"/>
    <property type="project" value="UniProtKB-KW"/>
</dbReference>
<dbReference type="InterPro" id="IPR001789">
    <property type="entry name" value="Sig_transdc_resp-reg_receiver"/>
</dbReference>
<feature type="domain" description="HPt" evidence="23">
    <location>
        <begin position="811"/>
        <end position="910"/>
    </location>
</feature>
<keyword evidence="4" id="KW-1003">Cell membrane</keyword>
<dbReference type="Gene3D" id="1.20.120.160">
    <property type="entry name" value="HPT domain"/>
    <property type="match status" value="1"/>
</dbReference>
<evidence type="ECO:0000259" key="22">
    <source>
        <dbReference type="PROSITE" id="PS50110"/>
    </source>
</evidence>
<evidence type="ECO:0000256" key="1">
    <source>
        <dbReference type="ARBA" id="ARBA00000085"/>
    </source>
</evidence>